<dbReference type="SMART" id="SM00320">
    <property type="entry name" value="WD40"/>
    <property type="match status" value="3"/>
</dbReference>
<evidence type="ECO:0000313" key="5">
    <source>
        <dbReference type="Proteomes" id="UP000626109"/>
    </source>
</evidence>
<sequence>LPHALSRLSYGQIMDLQPNPVNEILYINFNQDFTCFVCGTESGFRVYSTDPFRLTHRRDFEDGGGLGVVSMLFRTNILAFSGGGQNPRFQPHKVVLWDDRKARVIAELSFRSPVKSVRLRRELVVVALTNKVYVYGFSNLSLLDSIETTSNPKGLCCLSVGPERVVLVCPGMQQGSALVVFYPRSCEVQAPAIRERTTIIAAHESTIAAMALNYDCSMLATASEKGTVLRVYDTSGDSRLQELRRGLDRAEIHSLTFSPSGEYLAASSDKGTVHIFSICRQGQGQGSGGSGCRASDAAGTANAKSSLQRLSRVLPSYFSSEWSLAQFRVHDFRFIAAFGADPHTVVIVCANGSYYKARFDPVRGGEMVREEYAQFDDASVGGARESSPSLAS</sequence>
<feature type="non-terminal residue" evidence="4">
    <location>
        <position position="1"/>
    </location>
</feature>
<reference evidence="4" key="1">
    <citation type="submission" date="2021-02" db="EMBL/GenBank/DDBJ databases">
        <authorList>
            <person name="Dougan E. K."/>
            <person name="Rhodes N."/>
            <person name="Thang M."/>
            <person name="Chan C."/>
        </authorList>
    </citation>
    <scope>NUCLEOTIDE SEQUENCE</scope>
</reference>
<evidence type="ECO:0008006" key="6">
    <source>
        <dbReference type="Google" id="ProtNLM"/>
    </source>
</evidence>
<keyword evidence="1" id="KW-0853">WD repeat</keyword>
<keyword evidence="2" id="KW-0677">Repeat</keyword>
<name>A0A813LTK6_POLGL</name>
<dbReference type="Pfam" id="PF21032">
    <property type="entry name" value="PROPPIN"/>
    <property type="match status" value="1"/>
</dbReference>
<protein>
    <recommendedName>
        <fullName evidence="6">WD repeat domain phosphoinositide-interacting protein 3</fullName>
    </recommendedName>
</protein>
<dbReference type="Gene3D" id="2.130.10.10">
    <property type="entry name" value="YVTN repeat-like/Quinoprotein amine dehydrogenase"/>
    <property type="match status" value="1"/>
</dbReference>
<dbReference type="GO" id="GO:0005737">
    <property type="term" value="C:cytoplasm"/>
    <property type="evidence" value="ECO:0007669"/>
    <property type="project" value="UniProtKB-ARBA"/>
</dbReference>
<evidence type="ECO:0000313" key="4">
    <source>
        <dbReference type="EMBL" id="CAE8738337.1"/>
    </source>
</evidence>
<comment type="similarity">
    <text evidence="3">Belongs to the WD repeat PROPPIN family.</text>
</comment>
<organism evidence="4 5">
    <name type="scientific">Polarella glacialis</name>
    <name type="common">Dinoflagellate</name>
    <dbReference type="NCBI Taxonomy" id="89957"/>
    <lineage>
        <taxon>Eukaryota</taxon>
        <taxon>Sar</taxon>
        <taxon>Alveolata</taxon>
        <taxon>Dinophyceae</taxon>
        <taxon>Suessiales</taxon>
        <taxon>Suessiaceae</taxon>
        <taxon>Polarella</taxon>
    </lineage>
</organism>
<evidence type="ECO:0000256" key="3">
    <source>
        <dbReference type="ARBA" id="ARBA00025740"/>
    </source>
</evidence>
<evidence type="ECO:0000256" key="1">
    <source>
        <dbReference type="ARBA" id="ARBA00022574"/>
    </source>
</evidence>
<proteinExistence type="inferred from homology"/>
<dbReference type="PANTHER" id="PTHR11227">
    <property type="entry name" value="WD-REPEAT PROTEIN INTERACTING WITH PHOSPHOINOSIDES WIPI -RELATED"/>
    <property type="match status" value="1"/>
</dbReference>
<feature type="non-terminal residue" evidence="4">
    <location>
        <position position="392"/>
    </location>
</feature>
<dbReference type="SUPFAM" id="SSF50978">
    <property type="entry name" value="WD40 repeat-like"/>
    <property type="match status" value="1"/>
</dbReference>
<accession>A0A813LTK6</accession>
<dbReference type="InterPro" id="IPR001680">
    <property type="entry name" value="WD40_rpt"/>
</dbReference>
<dbReference type="Proteomes" id="UP000626109">
    <property type="component" value="Unassembled WGS sequence"/>
</dbReference>
<gene>
    <name evidence="4" type="ORF">PGLA2088_LOCUS49147</name>
</gene>
<comment type="caution">
    <text evidence="4">The sequence shown here is derived from an EMBL/GenBank/DDBJ whole genome shotgun (WGS) entry which is preliminary data.</text>
</comment>
<dbReference type="InterPro" id="IPR015943">
    <property type="entry name" value="WD40/YVTN_repeat-like_dom_sf"/>
</dbReference>
<evidence type="ECO:0000256" key="2">
    <source>
        <dbReference type="ARBA" id="ARBA00022737"/>
    </source>
</evidence>
<dbReference type="EMBL" id="CAJNNW010036929">
    <property type="protein sequence ID" value="CAE8738337.1"/>
    <property type="molecule type" value="Genomic_DNA"/>
</dbReference>
<dbReference type="InterPro" id="IPR048720">
    <property type="entry name" value="PROPPIN"/>
</dbReference>
<dbReference type="InterPro" id="IPR036322">
    <property type="entry name" value="WD40_repeat_dom_sf"/>
</dbReference>
<dbReference type="AlphaFoldDB" id="A0A813LTK6"/>